<sequence length="59" mass="6484">MQPEEEKSRVLEEDVPGASHPQFPLCLTGLNGGQGRTWDRPASPPFQGARVLASVRVQR</sequence>
<accession>F8MWM9</accession>
<organism evidence="2 3">
    <name type="scientific">Neurospora tetrasperma (strain FGSC 2508 / ATCC MYA-4615 / P0657)</name>
    <dbReference type="NCBI Taxonomy" id="510951"/>
    <lineage>
        <taxon>Eukaryota</taxon>
        <taxon>Fungi</taxon>
        <taxon>Dikarya</taxon>
        <taxon>Ascomycota</taxon>
        <taxon>Pezizomycotina</taxon>
        <taxon>Sordariomycetes</taxon>
        <taxon>Sordariomycetidae</taxon>
        <taxon>Sordariales</taxon>
        <taxon>Sordariaceae</taxon>
        <taxon>Neurospora</taxon>
    </lineage>
</organism>
<dbReference type="RefSeq" id="XP_009853809.1">
    <property type="nucleotide sequence ID" value="XM_009855507.1"/>
</dbReference>
<dbReference type="GeneID" id="20828157"/>
<evidence type="ECO:0000256" key="1">
    <source>
        <dbReference type="SAM" id="MobiDB-lite"/>
    </source>
</evidence>
<reference evidence="3" key="1">
    <citation type="journal article" date="2011" name="Genetics">
        <title>Massive changes in genome architecture accompany the transition to self-fertility in the filamentous fungus Neurospora tetrasperma.</title>
        <authorList>
            <person name="Ellison C.E."/>
            <person name="Stajich J.E."/>
            <person name="Jacobson D.J."/>
            <person name="Natvig D.O."/>
            <person name="Lapidus A."/>
            <person name="Foster B."/>
            <person name="Aerts A."/>
            <person name="Riley R."/>
            <person name="Lindquist E.A."/>
            <person name="Grigoriev I.V."/>
            <person name="Taylor J.W."/>
        </authorList>
    </citation>
    <scope>NUCLEOTIDE SEQUENCE [LARGE SCALE GENOMIC DNA]</scope>
    <source>
        <strain evidence="3">FGSC 2508 / P0657</strain>
    </source>
</reference>
<dbReference type="HOGENOM" id="CLU_2961368_0_0_1"/>
<feature type="region of interest" description="Disordered" evidence="1">
    <location>
        <begin position="1"/>
        <end position="25"/>
    </location>
</feature>
<proteinExistence type="predicted"/>
<gene>
    <name evidence="2" type="ORF">NEUTE1DRAFT_48392</name>
</gene>
<feature type="compositionally biased region" description="Basic and acidic residues" evidence="1">
    <location>
        <begin position="1"/>
        <end position="12"/>
    </location>
</feature>
<dbReference type="Proteomes" id="UP000008065">
    <property type="component" value="Unassembled WGS sequence"/>
</dbReference>
<dbReference type="EMBL" id="GL891307">
    <property type="protein sequence ID" value="EGO54150.1"/>
    <property type="molecule type" value="Genomic_DNA"/>
</dbReference>
<keyword evidence="3" id="KW-1185">Reference proteome</keyword>
<name>F8MWM9_NEUT8</name>
<dbReference type="KEGG" id="nte:NEUTE1DRAFT48392"/>
<dbReference type="VEuPathDB" id="FungiDB:NEUTE1DRAFT_48392"/>
<evidence type="ECO:0000313" key="3">
    <source>
        <dbReference type="Proteomes" id="UP000008065"/>
    </source>
</evidence>
<dbReference type="AlphaFoldDB" id="F8MWM9"/>
<protein>
    <submittedName>
        <fullName evidence="2">Uncharacterized protein</fullName>
    </submittedName>
</protein>
<evidence type="ECO:0000313" key="2">
    <source>
        <dbReference type="EMBL" id="EGO54150.1"/>
    </source>
</evidence>